<evidence type="ECO:0000313" key="1">
    <source>
        <dbReference type="EMBL" id="SHL84096.1"/>
    </source>
</evidence>
<dbReference type="EMBL" id="FRBK01000006">
    <property type="protein sequence ID" value="SHL84096.1"/>
    <property type="molecule type" value="Genomic_DNA"/>
</dbReference>
<sequence>MSDSTFDLALGVHVDAINSGVKTVHERHREVFKGTVGPKTIEGVAYTYGWDFPEPPSLTLAAPSADLWAKMIKAPSVTVLPESGVLQVVAPKLVAKCTVGGAPFDGTGKVAVALQLKVDGGGITVVPLGVWLEDPPQDPDQSVLVKEVIVPAVLEQAADMVKGVKIPAQDLFGQRVTLTLVRVDVLPTHLVLAATAATGRQAAAPVAPVNWPTDKQVFTLVSKDLLTRLLSGALKQYDGKELGKGDKTTKFVGSVWWNAKFKQATGLRIDDDPTKGSAQVDIDWAAGVNLFPITPDGKGGCALGKASHSS</sequence>
<reference evidence="2" key="1">
    <citation type="submission" date="2016-11" db="EMBL/GenBank/DDBJ databases">
        <authorList>
            <person name="Jaros S."/>
            <person name="Januszkiewicz K."/>
            <person name="Wedrychowicz H."/>
        </authorList>
    </citation>
    <scope>NUCLEOTIDE SEQUENCE [LARGE SCALE GENOMIC DNA]</scope>
    <source>
        <strain evidence="2">CGMCC 4.3555</strain>
    </source>
</reference>
<gene>
    <name evidence="1" type="ORF">SAMN05216268_106382</name>
</gene>
<dbReference type="Proteomes" id="UP000184388">
    <property type="component" value="Unassembled WGS sequence"/>
</dbReference>
<proteinExistence type="predicted"/>
<dbReference type="RefSeq" id="WP_102925625.1">
    <property type="nucleotide sequence ID" value="NZ_FRBK01000006.1"/>
</dbReference>
<accession>A0A9X8MU88</accession>
<protein>
    <submittedName>
        <fullName evidence="1">Uncharacterized protein</fullName>
    </submittedName>
</protein>
<dbReference type="AlphaFoldDB" id="A0A9X8MU88"/>
<evidence type="ECO:0000313" key="2">
    <source>
        <dbReference type="Proteomes" id="UP000184388"/>
    </source>
</evidence>
<comment type="caution">
    <text evidence="1">The sequence shown here is derived from an EMBL/GenBank/DDBJ whole genome shotgun (WGS) entry which is preliminary data.</text>
</comment>
<organism evidence="1 2">
    <name type="scientific">Streptomyces yunnanensis</name>
    <dbReference type="NCBI Taxonomy" id="156453"/>
    <lineage>
        <taxon>Bacteria</taxon>
        <taxon>Bacillati</taxon>
        <taxon>Actinomycetota</taxon>
        <taxon>Actinomycetes</taxon>
        <taxon>Kitasatosporales</taxon>
        <taxon>Streptomycetaceae</taxon>
        <taxon>Streptomyces</taxon>
    </lineage>
</organism>
<name>A0A9X8MU88_9ACTN</name>